<comment type="subcellular location">
    <subcellularLocation>
        <location evidence="1">Membrane</location>
        <topology evidence="1">Single-pass type I membrane protein</topology>
    </subcellularLocation>
</comment>
<proteinExistence type="predicted"/>
<dbReference type="PANTHER" id="PTHR48053">
    <property type="entry name" value="LEUCINE RICH REPEAT FAMILY PROTEIN, EXPRESSED"/>
    <property type="match status" value="1"/>
</dbReference>
<keyword evidence="8" id="KW-0723">Serine/threonine-protein kinase</keyword>
<keyword evidence="3" id="KW-0732">Signal</keyword>
<protein>
    <submittedName>
        <fullName evidence="8">Putative non-specific serine/threonine protein kinase</fullName>
        <ecNumber evidence="8">2.7.11.1</ecNumber>
    </submittedName>
</protein>
<evidence type="ECO:0000313" key="9">
    <source>
        <dbReference type="Proteomes" id="UP000238479"/>
    </source>
</evidence>
<dbReference type="GO" id="GO:0016020">
    <property type="term" value="C:membrane"/>
    <property type="evidence" value="ECO:0007669"/>
    <property type="project" value="UniProtKB-SubCell"/>
</dbReference>
<sequence>MHTLYTRIGKAYVLDLPILPYKVRCTNFNLFLSFPNLEYLNLTLNKLFVVIPPQISSLSKFIYLDLSENQFTVRISPKTGLLTNLRRDWELEMSSASRIGEDNLIGSIQTTFGDITNLTILLLFRNNLSGTINSREIGNSKSLVKLDLGENQLNGSIPTSFGNLSNLEFLILYDNQLSGSIPQKIGKLMKLIKLGLEFGTLILLFNLVASRGR</sequence>
<evidence type="ECO:0000256" key="6">
    <source>
        <dbReference type="ARBA" id="ARBA00023170"/>
    </source>
</evidence>
<keyword evidence="8" id="KW-0808">Transferase</keyword>
<evidence type="ECO:0000313" key="8">
    <source>
        <dbReference type="EMBL" id="PRQ21436.1"/>
    </source>
</evidence>
<keyword evidence="9" id="KW-1185">Reference proteome</keyword>
<dbReference type="Gramene" id="PRQ21436">
    <property type="protein sequence ID" value="PRQ21436"/>
    <property type="gene ID" value="RchiOBHm_Chr7g0239221"/>
</dbReference>
<reference evidence="8 9" key="1">
    <citation type="journal article" date="2018" name="Nat. Genet.">
        <title>The Rosa genome provides new insights in the design of modern roses.</title>
        <authorList>
            <person name="Bendahmane M."/>
        </authorList>
    </citation>
    <scope>NUCLEOTIDE SEQUENCE [LARGE SCALE GENOMIC DNA]</scope>
    <source>
        <strain evidence="9">cv. Old Blush</strain>
    </source>
</reference>
<evidence type="ECO:0000256" key="5">
    <source>
        <dbReference type="ARBA" id="ARBA00023136"/>
    </source>
</evidence>
<dbReference type="SUPFAM" id="SSF52058">
    <property type="entry name" value="L domain-like"/>
    <property type="match status" value="1"/>
</dbReference>
<keyword evidence="7" id="KW-0325">Glycoprotein</keyword>
<dbReference type="FunFam" id="3.80.10.10:FF:000041">
    <property type="entry name" value="LRR receptor-like serine/threonine-protein kinase ERECTA"/>
    <property type="match status" value="1"/>
</dbReference>
<accession>A0A2P6PHP0</accession>
<keyword evidence="5" id="KW-0472">Membrane</keyword>
<dbReference type="InterPro" id="IPR032675">
    <property type="entry name" value="LRR_dom_sf"/>
</dbReference>
<dbReference type="EC" id="2.7.11.1" evidence="8"/>
<dbReference type="GO" id="GO:0004674">
    <property type="term" value="F:protein serine/threonine kinase activity"/>
    <property type="evidence" value="ECO:0007669"/>
    <property type="project" value="UniProtKB-KW"/>
</dbReference>
<evidence type="ECO:0000256" key="7">
    <source>
        <dbReference type="ARBA" id="ARBA00023180"/>
    </source>
</evidence>
<dbReference type="AlphaFoldDB" id="A0A2P6PHP0"/>
<keyword evidence="2" id="KW-0433">Leucine-rich repeat</keyword>
<dbReference type="Pfam" id="PF00560">
    <property type="entry name" value="LRR_1"/>
    <property type="match status" value="3"/>
</dbReference>
<gene>
    <name evidence="8" type="ORF">RchiOBHm_Chr7g0239221</name>
</gene>
<dbReference type="Proteomes" id="UP000238479">
    <property type="component" value="Chromosome 7"/>
</dbReference>
<evidence type="ECO:0000256" key="2">
    <source>
        <dbReference type="ARBA" id="ARBA00022614"/>
    </source>
</evidence>
<evidence type="ECO:0000256" key="4">
    <source>
        <dbReference type="ARBA" id="ARBA00022737"/>
    </source>
</evidence>
<keyword evidence="4" id="KW-0677">Repeat</keyword>
<dbReference type="InterPro" id="IPR001611">
    <property type="entry name" value="Leu-rich_rpt"/>
</dbReference>
<dbReference type="PANTHER" id="PTHR48053:SF126">
    <property type="entry name" value="MDIS1-INTERACTING RECEPTOR LIKE KINASE 2-LIKE ISOFORM X1"/>
    <property type="match status" value="1"/>
</dbReference>
<dbReference type="STRING" id="74649.A0A2P6PHP0"/>
<dbReference type="InterPro" id="IPR051716">
    <property type="entry name" value="Plant_RL_S/T_kinase"/>
</dbReference>
<comment type="caution">
    <text evidence="8">The sequence shown here is derived from an EMBL/GenBank/DDBJ whole genome shotgun (WGS) entry which is preliminary data.</text>
</comment>
<evidence type="ECO:0000256" key="1">
    <source>
        <dbReference type="ARBA" id="ARBA00004479"/>
    </source>
</evidence>
<keyword evidence="8" id="KW-0418">Kinase</keyword>
<dbReference type="Gene3D" id="3.80.10.10">
    <property type="entry name" value="Ribonuclease Inhibitor"/>
    <property type="match status" value="2"/>
</dbReference>
<evidence type="ECO:0000256" key="3">
    <source>
        <dbReference type="ARBA" id="ARBA00022729"/>
    </source>
</evidence>
<keyword evidence="6" id="KW-0675">Receptor</keyword>
<name>A0A2P6PHP0_ROSCH</name>
<organism evidence="8 9">
    <name type="scientific">Rosa chinensis</name>
    <name type="common">China rose</name>
    <dbReference type="NCBI Taxonomy" id="74649"/>
    <lineage>
        <taxon>Eukaryota</taxon>
        <taxon>Viridiplantae</taxon>
        <taxon>Streptophyta</taxon>
        <taxon>Embryophyta</taxon>
        <taxon>Tracheophyta</taxon>
        <taxon>Spermatophyta</taxon>
        <taxon>Magnoliopsida</taxon>
        <taxon>eudicotyledons</taxon>
        <taxon>Gunneridae</taxon>
        <taxon>Pentapetalae</taxon>
        <taxon>rosids</taxon>
        <taxon>fabids</taxon>
        <taxon>Rosales</taxon>
        <taxon>Rosaceae</taxon>
        <taxon>Rosoideae</taxon>
        <taxon>Rosoideae incertae sedis</taxon>
        <taxon>Rosa</taxon>
    </lineage>
</organism>
<dbReference type="EMBL" id="PDCK01000045">
    <property type="protein sequence ID" value="PRQ21436.1"/>
    <property type="molecule type" value="Genomic_DNA"/>
</dbReference>